<organism evidence="1 2">
    <name type="scientific">Purpureocillium lilacinum</name>
    <name type="common">Paecilomyces lilacinus</name>
    <dbReference type="NCBI Taxonomy" id="33203"/>
    <lineage>
        <taxon>Eukaryota</taxon>
        <taxon>Fungi</taxon>
        <taxon>Dikarya</taxon>
        <taxon>Ascomycota</taxon>
        <taxon>Pezizomycotina</taxon>
        <taxon>Sordariomycetes</taxon>
        <taxon>Hypocreomycetidae</taxon>
        <taxon>Hypocreales</taxon>
        <taxon>Ophiocordycipitaceae</taxon>
        <taxon>Purpureocillium</taxon>
    </lineage>
</organism>
<gene>
    <name evidence="1" type="ORF">PCL_00033</name>
</gene>
<reference evidence="1 2" key="1">
    <citation type="journal article" date="2016" name="Front. Microbiol.">
        <title>Genome and transcriptome sequences reveal the specific parasitism of the nematophagous Purpureocillium lilacinum 36-1.</title>
        <authorList>
            <person name="Xie J."/>
            <person name="Li S."/>
            <person name="Mo C."/>
            <person name="Xiao X."/>
            <person name="Peng D."/>
            <person name="Wang G."/>
            <person name="Xiao Y."/>
        </authorList>
    </citation>
    <scope>NUCLEOTIDE SEQUENCE [LARGE SCALE GENOMIC DNA]</scope>
    <source>
        <strain evidence="1 2">36-1</strain>
    </source>
</reference>
<accession>A0A2U3DP74</accession>
<evidence type="ECO:0000313" key="2">
    <source>
        <dbReference type="Proteomes" id="UP000245956"/>
    </source>
</evidence>
<dbReference type="Proteomes" id="UP000245956">
    <property type="component" value="Unassembled WGS sequence"/>
</dbReference>
<comment type="caution">
    <text evidence="1">The sequence shown here is derived from an EMBL/GenBank/DDBJ whole genome shotgun (WGS) entry which is preliminary data.</text>
</comment>
<sequence>MSTAEYSVTVLNRSGETQNYILLGGSNVLAKSTRVSSPNGEAKFDVTDPNVTYYVSTGDYDVGTAVDLSESPPFAMIDFTKARSGQTMAAVTHNNDGTFSSYEI</sequence>
<name>A0A2U3DP74_PURLI</name>
<evidence type="ECO:0000313" key="1">
    <source>
        <dbReference type="EMBL" id="PWI64050.1"/>
    </source>
</evidence>
<protein>
    <submittedName>
        <fullName evidence="1">Uncharacterized protein</fullName>
    </submittedName>
</protein>
<proteinExistence type="predicted"/>
<dbReference type="AlphaFoldDB" id="A0A2U3DP74"/>
<dbReference type="EMBL" id="LCWV01000106">
    <property type="protein sequence ID" value="PWI64050.1"/>
    <property type="molecule type" value="Genomic_DNA"/>
</dbReference>